<dbReference type="AlphaFoldDB" id="A0A098BYL0"/>
<feature type="chain" id="PRO_5001933320" description="Secreted protein" evidence="1">
    <location>
        <begin position="28"/>
        <end position="273"/>
    </location>
</feature>
<proteinExistence type="predicted"/>
<organism evidence="2 3">
    <name type="scientific">Fermentimonas caenicola</name>
    <dbReference type="NCBI Taxonomy" id="1562970"/>
    <lineage>
        <taxon>Bacteria</taxon>
        <taxon>Pseudomonadati</taxon>
        <taxon>Bacteroidota</taxon>
        <taxon>Bacteroidia</taxon>
        <taxon>Bacteroidales</taxon>
        <taxon>Dysgonomonadaceae</taxon>
        <taxon>Fermentimonas</taxon>
    </lineage>
</organism>
<keyword evidence="1" id="KW-0732">Signal</keyword>
<sequence length="273" mass="31377">MRYSVQTIILMLLAVMLPSCFGSNRSAKDYLSEAETAYKEGNYQLAKLKIDSIKILFPKSFDEINSGFSLMQEVRMAENKRNIQFCDSMLSENYKQLNEMLTMFDFIRDDRYQEFGEYYPKIYPHNASLNRNGLRSGVSEKGLLFIESILSGTTIKHNQIRAISIDNTFAETGVVTSDGLNYRFNTLDKSYEIVRYSGNDENGLAQFIYTNRDKPITVNFIGNRTITTTLPNDAKQGISQSFELSNLLLSIEQLKLEKEKSEVLIRYLESKKK</sequence>
<dbReference type="HOGENOM" id="CLU_082367_0_0_10"/>
<dbReference type="Proteomes" id="UP000032417">
    <property type="component" value="Chromosome 1"/>
</dbReference>
<protein>
    <recommendedName>
        <fullName evidence="4">Secreted protein</fullName>
    </recommendedName>
</protein>
<feature type="signal peptide" evidence="1">
    <location>
        <begin position="1"/>
        <end position="27"/>
    </location>
</feature>
<evidence type="ECO:0008006" key="4">
    <source>
        <dbReference type="Google" id="ProtNLM"/>
    </source>
</evidence>
<gene>
    <name evidence="2" type="ORF">ING2E5B_0996</name>
</gene>
<evidence type="ECO:0000256" key="1">
    <source>
        <dbReference type="SAM" id="SignalP"/>
    </source>
</evidence>
<dbReference type="KEGG" id="pbt:ING2E5B_0996"/>
<dbReference type="EMBL" id="LN515532">
    <property type="protein sequence ID" value="CEA15749.1"/>
    <property type="molecule type" value="Genomic_DNA"/>
</dbReference>
<name>A0A098BYL0_9BACT</name>
<keyword evidence="3" id="KW-1185">Reference proteome</keyword>
<reference evidence="2 3" key="1">
    <citation type="submission" date="2014-08" db="EMBL/GenBank/DDBJ databases">
        <authorList>
            <person name="Wibberg D."/>
        </authorList>
    </citation>
    <scope>NUCLEOTIDE SEQUENCE [LARGE SCALE GENOMIC DNA]</scope>
    <source>
        <strain evidence="3">ING2-E5B</strain>
    </source>
</reference>
<dbReference type="STRING" id="1562970.ING2E5B_0996"/>
<evidence type="ECO:0000313" key="3">
    <source>
        <dbReference type="Proteomes" id="UP000032417"/>
    </source>
</evidence>
<evidence type="ECO:0000313" key="2">
    <source>
        <dbReference type="EMBL" id="CEA15749.1"/>
    </source>
</evidence>
<accession>A0A098BYL0</accession>